<dbReference type="GeneID" id="37057422"/>
<protein>
    <submittedName>
        <fullName evidence="1">Uncharacterized protein</fullName>
    </submittedName>
</protein>
<proteinExistence type="predicted"/>
<keyword evidence="2" id="KW-1185">Reference proteome</keyword>
<dbReference type="Proteomes" id="UP000246171">
    <property type="component" value="Unassembled WGS sequence"/>
</dbReference>
<dbReference type="EMBL" id="MSFU01000021">
    <property type="protein sequence ID" value="PWY67798.1"/>
    <property type="molecule type" value="Genomic_DNA"/>
</dbReference>
<dbReference type="RefSeq" id="XP_025385736.1">
    <property type="nucleotide sequence ID" value="XM_025535460.1"/>
</dbReference>
<reference evidence="1" key="1">
    <citation type="submission" date="2016-12" db="EMBL/GenBank/DDBJ databases">
        <title>The genomes of Aspergillus section Nigri reveals drivers in fungal speciation.</title>
        <authorList>
            <consortium name="DOE Joint Genome Institute"/>
            <person name="Vesth T.C."/>
            <person name="Nybo J."/>
            <person name="Theobald S."/>
            <person name="Brandl J."/>
            <person name="Frisvad J.C."/>
            <person name="Nielsen K.F."/>
            <person name="Lyhne E.K."/>
            <person name="Kogle M.E."/>
            <person name="Kuo A."/>
            <person name="Riley R."/>
            <person name="Clum A."/>
            <person name="Nolan M."/>
            <person name="Lipzen A."/>
            <person name="Salamov A."/>
            <person name="Henrissat B."/>
            <person name="Wiebenga A."/>
            <person name="De vries R.P."/>
            <person name="Grigoriev I.V."/>
            <person name="Mortensen U.H."/>
            <person name="Andersen M.R."/>
            <person name="Baker S.E."/>
        </authorList>
    </citation>
    <scope>NUCLEOTIDE SEQUENCE</scope>
    <source>
        <strain evidence="1">CBS 122712</strain>
    </source>
</reference>
<evidence type="ECO:0000313" key="2">
    <source>
        <dbReference type="Proteomes" id="UP000246171"/>
    </source>
</evidence>
<dbReference type="AlphaFoldDB" id="A0A317V410"/>
<sequence length="89" mass="9712">MAMALSSSVVAADDVLITYTSDGVDHDQVVPFDTLVPLYYPGWITTFQTTNDCLLNVFPLDKSIYVSPGAHAYNPGFDARDIECTILPP</sequence>
<evidence type="ECO:0000313" key="1">
    <source>
        <dbReference type="EMBL" id="PWY67798.1"/>
    </source>
</evidence>
<accession>A0A317V410</accession>
<dbReference type="OrthoDB" id="4500694at2759"/>
<gene>
    <name evidence="1" type="ORF">BO83DRAFT_429417</name>
</gene>
<comment type="caution">
    <text evidence="1">The sequence shown here is derived from an EMBL/GenBank/DDBJ whole genome shotgun (WGS) entry which is preliminary data.</text>
</comment>
<organism evidence="1 2">
    <name type="scientific">Aspergillus eucalypticola (strain CBS 122712 / IBT 29274)</name>
    <dbReference type="NCBI Taxonomy" id="1448314"/>
    <lineage>
        <taxon>Eukaryota</taxon>
        <taxon>Fungi</taxon>
        <taxon>Dikarya</taxon>
        <taxon>Ascomycota</taxon>
        <taxon>Pezizomycotina</taxon>
        <taxon>Eurotiomycetes</taxon>
        <taxon>Eurotiomycetidae</taxon>
        <taxon>Eurotiales</taxon>
        <taxon>Aspergillaceae</taxon>
        <taxon>Aspergillus</taxon>
        <taxon>Aspergillus subgen. Circumdati</taxon>
    </lineage>
</organism>
<dbReference type="VEuPathDB" id="FungiDB:BO83DRAFT_429417"/>
<name>A0A317V410_ASPEC</name>